<dbReference type="OrthoDB" id="3729499at2759"/>
<evidence type="ECO:0000313" key="2">
    <source>
        <dbReference type="Proteomes" id="UP000800093"/>
    </source>
</evidence>
<evidence type="ECO:0000313" key="1">
    <source>
        <dbReference type="EMBL" id="KAF2263963.1"/>
    </source>
</evidence>
<keyword evidence="2" id="KW-1185">Reference proteome</keyword>
<accession>A0A9P4K8D3</accession>
<feature type="non-terminal residue" evidence="1">
    <location>
        <position position="141"/>
    </location>
</feature>
<reference evidence="2" key="1">
    <citation type="journal article" date="2020" name="Stud. Mycol.">
        <title>101 Dothideomycetes genomes: A test case for predicting lifestyles and emergence of pathogens.</title>
        <authorList>
            <person name="Haridas S."/>
            <person name="Albert R."/>
            <person name="Binder M."/>
            <person name="Bloem J."/>
            <person name="LaButti K."/>
            <person name="Salamov A."/>
            <person name="Andreopoulos B."/>
            <person name="Baker S."/>
            <person name="Barry K."/>
            <person name="Bills G."/>
            <person name="Bluhm B."/>
            <person name="Cannon C."/>
            <person name="Castanera R."/>
            <person name="Culley D."/>
            <person name="Daum C."/>
            <person name="Ezra D."/>
            <person name="Gonzalez J."/>
            <person name="Henrissat B."/>
            <person name="Kuo A."/>
            <person name="Liang C."/>
            <person name="Lipzen A."/>
            <person name="Lutzoni F."/>
            <person name="Magnuson J."/>
            <person name="Mondo S."/>
            <person name="Nolan M."/>
            <person name="Ohm R."/>
            <person name="Pangilinan J."/>
            <person name="Park H.-J."/>
            <person name="Ramirez L."/>
            <person name="Alfaro M."/>
            <person name="Sun H."/>
            <person name="Tritt A."/>
            <person name="Yoshinaga Y."/>
            <person name="Zwiers L.-H."/>
            <person name="Turgeon B."/>
            <person name="Goodwin S."/>
            <person name="Spatafora J."/>
            <person name="Crous P."/>
            <person name="Grigoriev I."/>
        </authorList>
    </citation>
    <scope>NUCLEOTIDE SEQUENCE [LARGE SCALE GENOMIC DNA]</scope>
    <source>
        <strain evidence="2">CBS 304.66</strain>
    </source>
</reference>
<dbReference type="AlphaFoldDB" id="A0A9P4K8D3"/>
<organism evidence="1 2">
    <name type="scientific">Lojkania enalia</name>
    <dbReference type="NCBI Taxonomy" id="147567"/>
    <lineage>
        <taxon>Eukaryota</taxon>
        <taxon>Fungi</taxon>
        <taxon>Dikarya</taxon>
        <taxon>Ascomycota</taxon>
        <taxon>Pezizomycotina</taxon>
        <taxon>Dothideomycetes</taxon>
        <taxon>Pleosporomycetidae</taxon>
        <taxon>Pleosporales</taxon>
        <taxon>Pleosporales incertae sedis</taxon>
        <taxon>Lojkania</taxon>
    </lineage>
</organism>
<sequence length="141" mass="15683">MDGSVQIVRSLDDYDPQNLSPEVLEETLASLKQRMLKTEAAKLLLPAKESLLSRVALGRLSSFLSLVFNPEKQRDPKIQALRGLDPTSLIICGLCLTQKVLDSMRKELFKVFVEQAMIASRRSVNIIAKSDDINKVVLNSA</sequence>
<dbReference type="Proteomes" id="UP000800093">
    <property type="component" value="Unassembled WGS sequence"/>
</dbReference>
<protein>
    <submittedName>
        <fullName evidence="1">Uncharacterized protein</fullName>
    </submittedName>
</protein>
<dbReference type="EMBL" id="ML986620">
    <property type="protein sequence ID" value="KAF2263963.1"/>
    <property type="molecule type" value="Genomic_DNA"/>
</dbReference>
<comment type="caution">
    <text evidence="1">The sequence shown here is derived from an EMBL/GenBank/DDBJ whole genome shotgun (WGS) entry which is preliminary data.</text>
</comment>
<gene>
    <name evidence="1" type="ORF">CC78DRAFT_533564</name>
</gene>
<name>A0A9P4K8D3_9PLEO</name>
<proteinExistence type="predicted"/>